<keyword evidence="3" id="KW-1185">Reference proteome</keyword>
<dbReference type="Gene3D" id="3.40.50.150">
    <property type="entry name" value="Vaccinia Virus protein VP39"/>
    <property type="match status" value="1"/>
</dbReference>
<proteinExistence type="predicted"/>
<keyword evidence="2" id="KW-0489">Methyltransferase</keyword>
<feature type="domain" description="Methyltransferase" evidence="1">
    <location>
        <begin position="38"/>
        <end position="106"/>
    </location>
</feature>
<dbReference type="GO" id="GO:0032259">
    <property type="term" value="P:methylation"/>
    <property type="evidence" value="ECO:0007669"/>
    <property type="project" value="UniProtKB-KW"/>
</dbReference>
<reference evidence="2 3" key="1">
    <citation type="submission" date="2018-08" db="EMBL/GenBank/DDBJ databases">
        <title>Bacillus jemisoniae sp. nov., Bacillus chryseoplanitiae sp. nov., Bacillus resnikiae sp. nov., and Bacillus frankliniae sp. nov., isolated from Viking spacecraft and associated surfaces.</title>
        <authorList>
            <person name="Seuylemezian A."/>
            <person name="Vaishampayan P."/>
        </authorList>
    </citation>
    <scope>NUCLEOTIDE SEQUENCE [LARGE SCALE GENOMIC DNA]</scope>
    <source>
        <strain evidence="2 3">MA001</strain>
    </source>
</reference>
<gene>
    <name evidence="2" type="ORF">D1953_06550</name>
</gene>
<evidence type="ECO:0000259" key="1">
    <source>
        <dbReference type="Pfam" id="PF13679"/>
    </source>
</evidence>
<organism evidence="2 3">
    <name type="scientific">Peribacillus asahii</name>
    <dbReference type="NCBI Taxonomy" id="228899"/>
    <lineage>
        <taxon>Bacteria</taxon>
        <taxon>Bacillati</taxon>
        <taxon>Bacillota</taxon>
        <taxon>Bacilli</taxon>
        <taxon>Bacillales</taxon>
        <taxon>Bacillaceae</taxon>
        <taxon>Peribacillus</taxon>
    </lineage>
</organism>
<dbReference type="EMBL" id="QWVS01000013">
    <property type="protein sequence ID" value="RID86974.1"/>
    <property type="molecule type" value="Genomic_DNA"/>
</dbReference>
<dbReference type="RefSeq" id="WP_119116369.1">
    <property type="nucleotide sequence ID" value="NZ_QWVS01000013.1"/>
</dbReference>
<keyword evidence="2" id="KW-0808">Transferase</keyword>
<dbReference type="Pfam" id="PF13679">
    <property type="entry name" value="Methyltransf_32"/>
    <property type="match status" value="1"/>
</dbReference>
<dbReference type="Proteomes" id="UP000266016">
    <property type="component" value="Unassembled WGS sequence"/>
</dbReference>
<comment type="caution">
    <text evidence="2">The sequence shown here is derived from an EMBL/GenBank/DDBJ whole genome shotgun (WGS) entry which is preliminary data.</text>
</comment>
<accession>A0A398BBM9</accession>
<dbReference type="SUPFAM" id="SSF53335">
    <property type="entry name" value="S-adenosyl-L-methionine-dependent methyltransferases"/>
    <property type="match status" value="1"/>
</dbReference>
<evidence type="ECO:0000313" key="3">
    <source>
        <dbReference type="Proteomes" id="UP000266016"/>
    </source>
</evidence>
<dbReference type="GO" id="GO:0008168">
    <property type="term" value="F:methyltransferase activity"/>
    <property type="evidence" value="ECO:0007669"/>
    <property type="project" value="UniProtKB-KW"/>
</dbReference>
<dbReference type="InterPro" id="IPR029063">
    <property type="entry name" value="SAM-dependent_MTases_sf"/>
</dbReference>
<evidence type="ECO:0000313" key="2">
    <source>
        <dbReference type="EMBL" id="RID86974.1"/>
    </source>
</evidence>
<name>A0A398BBM9_9BACI</name>
<sequence length="202" mass="24389">MKERYYDELLNIKTGGEQKVFNKSLHYHRYEPTPYSALEQLFEQYELTSNDQVVDFGCGKGRLIFYINYLFNASVVGVEMNKTFYQEAIDNRNSYVKKMKKSSHHIQFHCCLAEKYKIDSLDNRFYFFNPFSVQIFMKIIQNILRSVEQFPRDIELVLYYGSKDYIFFLENQTAFQFKKEILLQGLSERNPYERFLIYRLAY</sequence>
<dbReference type="InterPro" id="IPR025714">
    <property type="entry name" value="Methyltranfer_dom"/>
</dbReference>
<dbReference type="AlphaFoldDB" id="A0A398BBM9"/>
<protein>
    <submittedName>
        <fullName evidence="2">Class I SAM-dependent methyltransferase</fullName>
    </submittedName>
</protein>